<reference evidence="1" key="1">
    <citation type="submission" date="2021-01" db="EMBL/GenBank/DDBJ databases">
        <authorList>
            <person name="Corre E."/>
            <person name="Pelletier E."/>
            <person name="Niang G."/>
            <person name="Scheremetjew M."/>
            <person name="Finn R."/>
            <person name="Kale V."/>
            <person name="Holt S."/>
            <person name="Cochrane G."/>
            <person name="Meng A."/>
            <person name="Brown T."/>
            <person name="Cohen L."/>
        </authorList>
    </citation>
    <scope>NUCLEOTIDE SEQUENCE</scope>
    <source>
        <strain evidence="1">S3</strain>
    </source>
</reference>
<gene>
    <name evidence="1" type="ORF">SINC0208_LOCUS6702</name>
</gene>
<dbReference type="EMBL" id="HBIH01016357">
    <property type="protein sequence ID" value="CAE0326076.1"/>
    <property type="molecule type" value="Transcribed_RNA"/>
</dbReference>
<organism evidence="1">
    <name type="scientific">Strombidium inclinatum</name>
    <dbReference type="NCBI Taxonomy" id="197538"/>
    <lineage>
        <taxon>Eukaryota</taxon>
        <taxon>Sar</taxon>
        <taxon>Alveolata</taxon>
        <taxon>Ciliophora</taxon>
        <taxon>Intramacronucleata</taxon>
        <taxon>Spirotrichea</taxon>
        <taxon>Oligotrichia</taxon>
        <taxon>Strombidiidae</taxon>
        <taxon>Strombidium</taxon>
    </lineage>
</organism>
<name>A0A7S3IM34_9SPIT</name>
<dbReference type="AlphaFoldDB" id="A0A7S3IM34"/>
<proteinExistence type="predicted"/>
<evidence type="ECO:0000313" key="1">
    <source>
        <dbReference type="EMBL" id="CAE0326076.1"/>
    </source>
</evidence>
<protein>
    <submittedName>
        <fullName evidence="1">Uncharacterized protein</fullName>
    </submittedName>
</protein>
<sequence length="99" mass="11715">MESEEVPPIEIFQSPCVEKYFVPEMPWKTTQQIVKKYSEHYTLNHPAKKEMSCLNPLRPFIEEQQEGANVRQVQYTHGLKYYYATRHIYPGEVILSLIP</sequence>
<accession>A0A7S3IM34</accession>